<dbReference type="AlphaFoldDB" id="A0A0E9T2E8"/>
<evidence type="ECO:0000256" key="1">
    <source>
        <dbReference type="SAM" id="Phobius"/>
    </source>
</evidence>
<keyword evidence="1" id="KW-1133">Transmembrane helix</keyword>
<protein>
    <submittedName>
        <fullName evidence="2">Uncharacterized protein</fullName>
    </submittedName>
</protein>
<reference evidence="2" key="2">
    <citation type="journal article" date="2015" name="Fish Shellfish Immunol.">
        <title>Early steps in the European eel (Anguilla anguilla)-Vibrio vulnificus interaction in the gills: Role of the RtxA13 toxin.</title>
        <authorList>
            <person name="Callol A."/>
            <person name="Pajuelo D."/>
            <person name="Ebbesson L."/>
            <person name="Teles M."/>
            <person name="MacKenzie S."/>
            <person name="Amaro C."/>
        </authorList>
    </citation>
    <scope>NUCLEOTIDE SEQUENCE</scope>
</reference>
<proteinExistence type="predicted"/>
<dbReference type="EMBL" id="GBXM01061739">
    <property type="protein sequence ID" value="JAH46838.1"/>
    <property type="molecule type" value="Transcribed_RNA"/>
</dbReference>
<evidence type="ECO:0000313" key="2">
    <source>
        <dbReference type="EMBL" id="JAH46838.1"/>
    </source>
</evidence>
<sequence length="81" mass="9579">MYLLIFFVSFGDVRSTHQGHLYLICLFLLLIQFFCQLFSIKYILMLFSPCDEEILRDIWFFPILKCHGPVHISLLFSAVCL</sequence>
<organism evidence="2">
    <name type="scientific">Anguilla anguilla</name>
    <name type="common">European freshwater eel</name>
    <name type="synonym">Muraena anguilla</name>
    <dbReference type="NCBI Taxonomy" id="7936"/>
    <lineage>
        <taxon>Eukaryota</taxon>
        <taxon>Metazoa</taxon>
        <taxon>Chordata</taxon>
        <taxon>Craniata</taxon>
        <taxon>Vertebrata</taxon>
        <taxon>Euteleostomi</taxon>
        <taxon>Actinopterygii</taxon>
        <taxon>Neopterygii</taxon>
        <taxon>Teleostei</taxon>
        <taxon>Anguilliformes</taxon>
        <taxon>Anguillidae</taxon>
        <taxon>Anguilla</taxon>
    </lineage>
</organism>
<name>A0A0E9T2E8_ANGAN</name>
<feature type="transmembrane region" description="Helical" evidence="1">
    <location>
        <begin position="20"/>
        <end position="38"/>
    </location>
</feature>
<reference evidence="2" key="1">
    <citation type="submission" date="2014-11" db="EMBL/GenBank/DDBJ databases">
        <authorList>
            <person name="Amaro Gonzalez C."/>
        </authorList>
    </citation>
    <scope>NUCLEOTIDE SEQUENCE</scope>
</reference>
<keyword evidence="1" id="KW-0472">Membrane</keyword>
<keyword evidence="1" id="KW-0812">Transmembrane</keyword>
<accession>A0A0E9T2E8</accession>